<proteinExistence type="predicted"/>
<keyword evidence="3" id="KW-0040">ANK repeat</keyword>
<evidence type="ECO:0000259" key="6">
    <source>
        <dbReference type="PROSITE" id="PS50305"/>
    </source>
</evidence>
<dbReference type="Gene3D" id="1.25.40.20">
    <property type="entry name" value="Ankyrin repeat-containing domain"/>
    <property type="match status" value="1"/>
</dbReference>
<organism evidence="7">
    <name type="scientific">Cladocopium goreaui</name>
    <dbReference type="NCBI Taxonomy" id="2562237"/>
    <lineage>
        <taxon>Eukaryota</taxon>
        <taxon>Sar</taxon>
        <taxon>Alveolata</taxon>
        <taxon>Dinophyceae</taxon>
        <taxon>Suessiales</taxon>
        <taxon>Symbiodiniaceae</taxon>
        <taxon>Cladocopium</taxon>
    </lineage>
</organism>
<dbReference type="SUPFAM" id="SSF52467">
    <property type="entry name" value="DHS-like NAD/FAD-binding domain"/>
    <property type="match status" value="1"/>
</dbReference>
<dbReference type="InterPro" id="IPR003000">
    <property type="entry name" value="Sirtuin"/>
</dbReference>
<evidence type="ECO:0000256" key="5">
    <source>
        <dbReference type="SAM" id="MobiDB-lite"/>
    </source>
</evidence>
<evidence type="ECO:0000256" key="3">
    <source>
        <dbReference type="PROSITE-ProRule" id="PRU00023"/>
    </source>
</evidence>
<evidence type="ECO:0000313" key="10">
    <source>
        <dbReference type="Proteomes" id="UP001152797"/>
    </source>
</evidence>
<reference evidence="8" key="2">
    <citation type="submission" date="2024-04" db="EMBL/GenBank/DDBJ databases">
        <authorList>
            <person name="Chen Y."/>
            <person name="Shah S."/>
            <person name="Dougan E. K."/>
            <person name="Thang M."/>
            <person name="Chan C."/>
        </authorList>
    </citation>
    <scope>NUCLEOTIDE SEQUENCE [LARGE SCALE GENOMIC DNA]</scope>
</reference>
<keyword evidence="1" id="KW-0808">Transferase</keyword>
<dbReference type="EMBL" id="CAMXCT030005035">
    <property type="protein sequence ID" value="CAL4798491.1"/>
    <property type="molecule type" value="Genomic_DNA"/>
</dbReference>
<dbReference type="GO" id="GO:0046872">
    <property type="term" value="F:metal ion binding"/>
    <property type="evidence" value="ECO:0007669"/>
    <property type="project" value="UniProtKB-KW"/>
</dbReference>
<dbReference type="GO" id="GO:0017136">
    <property type="term" value="F:histone deacetylase activity, NAD-dependent"/>
    <property type="evidence" value="ECO:0007669"/>
    <property type="project" value="TreeGrafter"/>
</dbReference>
<feature type="binding site" evidence="4">
    <location>
        <position position="797"/>
    </location>
    <ligand>
        <name>Zn(2+)</name>
        <dbReference type="ChEBI" id="CHEBI:29105"/>
    </ligand>
</feature>
<feature type="binding site" evidence="4">
    <location>
        <position position="794"/>
    </location>
    <ligand>
        <name>Zn(2+)</name>
        <dbReference type="ChEBI" id="CHEBI:29105"/>
    </ligand>
</feature>
<dbReference type="PANTHER" id="PTHR11085">
    <property type="entry name" value="NAD-DEPENDENT PROTEIN DEACYLASE SIRTUIN-5, MITOCHONDRIAL-RELATED"/>
    <property type="match status" value="1"/>
</dbReference>
<comment type="caution">
    <text evidence="7">The sequence shown here is derived from an EMBL/GenBank/DDBJ whole genome shotgun (WGS) entry which is preliminary data.</text>
</comment>
<keyword evidence="4" id="KW-0862">Zinc</keyword>
<reference evidence="7" key="1">
    <citation type="submission" date="2022-10" db="EMBL/GenBank/DDBJ databases">
        <authorList>
            <person name="Chen Y."/>
            <person name="Dougan E. K."/>
            <person name="Chan C."/>
            <person name="Rhodes N."/>
            <person name="Thang M."/>
        </authorList>
    </citation>
    <scope>NUCLEOTIDE SEQUENCE</scope>
</reference>
<dbReference type="PROSITE" id="PS50305">
    <property type="entry name" value="SIRTUIN"/>
    <property type="match status" value="1"/>
</dbReference>
<feature type="active site" description="Proton acceptor" evidence="4">
    <location>
        <position position="734"/>
    </location>
</feature>
<dbReference type="InterPro" id="IPR026590">
    <property type="entry name" value="Ssirtuin_cat_dom"/>
</dbReference>
<sequence length="1033" mass="113325">MGSGCSVEVGRIVDCQCNSCDDGQLDAGYVWAGCISREEALPDIPLPHPLTSSRDEDPTPRGPVPPWAVALAEATLVDRTATGATPPRVLAPTRFAPPGLPEEFEQTNHNQPSLLTALGANYSREIFRAARVGDTTLLEKMIQDAVYFDYPHAPVKGPNAEPPEDVIRLLSSARDSGTGETLLGAAAKHGEALAVRVLLANSADPAAVDSRGRMALHRAAEGGDVLSTLMILDRLQTVNRFVTVRDFVDNAGETPGTLAAAMGCNAVCGALEVFGDMQLNAEQQYFGQLSGTSTGLLGAIKFTSESSEDRNHAKRVLQEVALGGRLVQQLWQHIPEDRESLDRVLSKAFDGLRRVEELLLCTCWTRSTTLDAHWKGFAKTLDLRARWQRIRFEATKSLASPEVEEFWQTHLSASRMAQMTTTPGSLRQLYLGVLWLYTRESWLPHVMDAVAGVLRALESEEASSAATAPFPFDELIEALSPMAQLVQAATCFFRSAGVRHEGITFRPLVLSSAALQELIDTYLASKDEYEKVVSQACVENDAVMVPALDTGALWFTLSQGSFATSYASRWDAGRRLVQTNANVLLAIQADSRSPSYPEHMSLRGGSDDVESALKRAAEAISKCDALIFTAGAGMGVDSGLPDFRGSTGLFKDRSVAMSYEEMSDDKWFSEDPLFAWGINYTQLSMYRSCVPHSGYDVLLKWARNLGKPYHVWTSNIDGMFEKVGFPPELIYACHGDLHHLQCTKDRRTCKGLEPDGSDEVWSADVIPKDLDEEVDEGALRFRSAESLERSYFLCSRCGRLARPNVWFCHDKNYNVSRASIERGNGFNKWLAELQDRQAAVVVIECGGGLAIPSVRVQGEDAVEGSGKGSLLVRLNPVHCKVPAERGVGIPLGSMEGLLRLDAEVERLRGRKEKVSPARKAIYPSGTLFRLLRLARTTSSDLEPQACPAGSHRQWSVTVIELVATDPRPEAFLLLDQWSGLQQLEELLLAWAEETNGGQLQRLQHATALLLKGGGMKLHWLKAADALRRRQEEM</sequence>
<dbReference type="Gene3D" id="3.40.50.1220">
    <property type="entry name" value="TPP-binding domain"/>
    <property type="match status" value="1"/>
</dbReference>
<dbReference type="EMBL" id="CAMXCT010005035">
    <property type="protein sequence ID" value="CAI4011179.1"/>
    <property type="molecule type" value="Genomic_DNA"/>
</dbReference>
<dbReference type="Proteomes" id="UP001152797">
    <property type="component" value="Unassembled WGS sequence"/>
</dbReference>
<accession>A0A9P1DLM3</accession>
<feature type="domain" description="Deacetylase sirtuin-type" evidence="6">
    <location>
        <begin position="606"/>
        <end position="910"/>
    </location>
</feature>
<name>A0A9P1DLM3_9DINO</name>
<dbReference type="EMBL" id="CAMXCT020005035">
    <property type="protein sequence ID" value="CAL1164554.1"/>
    <property type="molecule type" value="Genomic_DNA"/>
</dbReference>
<keyword evidence="10" id="KW-1185">Reference proteome</keyword>
<dbReference type="InterPro" id="IPR026591">
    <property type="entry name" value="Sirtuin_cat_small_dom_sf"/>
</dbReference>
<dbReference type="SUPFAM" id="SSF48403">
    <property type="entry name" value="Ankyrin repeat"/>
    <property type="match status" value="1"/>
</dbReference>
<dbReference type="Pfam" id="PF02146">
    <property type="entry name" value="SIR2"/>
    <property type="match status" value="1"/>
</dbReference>
<gene>
    <name evidence="7" type="ORF">C1SCF055_LOCUS36363</name>
</gene>
<evidence type="ECO:0000313" key="7">
    <source>
        <dbReference type="EMBL" id="CAI4011179.1"/>
    </source>
</evidence>
<keyword evidence="2" id="KW-0520">NAD</keyword>
<dbReference type="InterPro" id="IPR002110">
    <property type="entry name" value="Ankyrin_rpt"/>
</dbReference>
<dbReference type="PANTHER" id="PTHR11085:SF10">
    <property type="entry name" value="NAD-DEPENDENT PROTEIN DEACYLASE SIRTUIN-5, MITOCHONDRIAL-RELATED"/>
    <property type="match status" value="1"/>
</dbReference>
<feature type="repeat" description="ANK" evidence="3">
    <location>
        <begin position="178"/>
        <end position="210"/>
    </location>
</feature>
<feature type="region of interest" description="Disordered" evidence="5">
    <location>
        <begin position="43"/>
        <end position="62"/>
    </location>
</feature>
<dbReference type="Gene3D" id="3.30.1600.10">
    <property type="entry name" value="SIR2/SIRT2 'Small Domain"/>
    <property type="match status" value="1"/>
</dbReference>
<keyword evidence="4" id="KW-0479">Metal-binding</keyword>
<evidence type="ECO:0000313" key="9">
    <source>
        <dbReference type="EMBL" id="CAL4798491.1"/>
    </source>
</evidence>
<dbReference type="PROSITE" id="PS50088">
    <property type="entry name" value="ANK_REPEAT"/>
    <property type="match status" value="1"/>
</dbReference>
<dbReference type="GO" id="GO:0070403">
    <property type="term" value="F:NAD+ binding"/>
    <property type="evidence" value="ECO:0007669"/>
    <property type="project" value="InterPro"/>
</dbReference>
<dbReference type="InterPro" id="IPR029035">
    <property type="entry name" value="DHS-like_NAD/FAD-binding_dom"/>
</dbReference>
<feature type="binding site" evidence="4">
    <location>
        <position position="749"/>
    </location>
    <ligand>
        <name>Zn(2+)</name>
        <dbReference type="ChEBI" id="CHEBI:29105"/>
    </ligand>
</feature>
<feature type="binding site" evidence="4">
    <location>
        <position position="742"/>
    </location>
    <ligand>
        <name>Zn(2+)</name>
        <dbReference type="ChEBI" id="CHEBI:29105"/>
    </ligand>
</feature>
<dbReference type="AlphaFoldDB" id="A0A9P1DLM3"/>
<evidence type="ECO:0000313" key="8">
    <source>
        <dbReference type="EMBL" id="CAL1164554.1"/>
    </source>
</evidence>
<evidence type="ECO:0000256" key="4">
    <source>
        <dbReference type="PROSITE-ProRule" id="PRU00236"/>
    </source>
</evidence>
<dbReference type="CDD" id="cd00296">
    <property type="entry name" value="SIR2"/>
    <property type="match status" value="1"/>
</dbReference>
<dbReference type="InterPro" id="IPR036770">
    <property type="entry name" value="Ankyrin_rpt-contain_sf"/>
</dbReference>
<evidence type="ECO:0000256" key="1">
    <source>
        <dbReference type="ARBA" id="ARBA00022679"/>
    </source>
</evidence>
<evidence type="ECO:0000256" key="2">
    <source>
        <dbReference type="ARBA" id="ARBA00023027"/>
    </source>
</evidence>
<dbReference type="InterPro" id="IPR050134">
    <property type="entry name" value="NAD-dep_sirtuin_deacylases"/>
</dbReference>
<protein>
    <submittedName>
        <fullName evidence="9">NAD-dependent protein deacylase 2 (Regulator y protein SIR2 homolog 2)</fullName>
    </submittedName>
</protein>
<dbReference type="Pfam" id="PF13637">
    <property type="entry name" value="Ank_4"/>
    <property type="match status" value="1"/>
</dbReference>
<dbReference type="OrthoDB" id="441502at2759"/>